<evidence type="ECO:0000313" key="3">
    <source>
        <dbReference type="Proteomes" id="UP000216947"/>
    </source>
</evidence>
<reference evidence="3" key="1">
    <citation type="submission" date="2017-05" db="EMBL/GenBank/DDBJ databases">
        <title>Complete and WGS of Bordetella genogroups.</title>
        <authorList>
            <person name="Spilker T."/>
            <person name="Lipuma J."/>
        </authorList>
    </citation>
    <scope>NUCLEOTIDE SEQUENCE [LARGE SCALE GENOMIC DNA]</scope>
    <source>
        <strain evidence="3">AU18089</strain>
    </source>
</reference>
<dbReference type="EMBL" id="NEVK01000003">
    <property type="protein sequence ID" value="OZI24827.1"/>
    <property type="molecule type" value="Genomic_DNA"/>
</dbReference>
<dbReference type="InterPro" id="IPR031948">
    <property type="entry name" value="PliI"/>
</dbReference>
<organism evidence="2 3">
    <name type="scientific">Bordetella genomosp. 7</name>
    <dbReference type="NCBI Taxonomy" id="1416805"/>
    <lineage>
        <taxon>Bacteria</taxon>
        <taxon>Pseudomonadati</taxon>
        <taxon>Pseudomonadota</taxon>
        <taxon>Betaproteobacteria</taxon>
        <taxon>Burkholderiales</taxon>
        <taxon>Alcaligenaceae</taxon>
        <taxon>Bordetella</taxon>
    </lineage>
</organism>
<keyword evidence="3" id="KW-1185">Reference proteome</keyword>
<feature type="signal peptide" evidence="1">
    <location>
        <begin position="1"/>
        <end position="33"/>
    </location>
</feature>
<dbReference type="Gene3D" id="2.40.128.460">
    <property type="entry name" value="Periplasmic lysozyme inhibitor of I-type lysozyme"/>
    <property type="match status" value="1"/>
</dbReference>
<accession>A0A261RJ48</accession>
<feature type="chain" id="PRO_5012763117" evidence="1">
    <location>
        <begin position="34"/>
        <end position="229"/>
    </location>
</feature>
<dbReference type="RefSeq" id="WP_094796156.1">
    <property type="nucleotide sequence ID" value="NZ_NEVK01000003.1"/>
</dbReference>
<keyword evidence="1" id="KW-0732">Signal</keyword>
<comment type="caution">
    <text evidence="2">The sequence shown here is derived from an EMBL/GenBank/DDBJ whole genome shotgun (WGS) entry which is preliminary data.</text>
</comment>
<name>A0A261RJ48_9BORD</name>
<dbReference type="CDD" id="cd09632">
    <property type="entry name" value="PliI_like"/>
    <property type="match status" value="1"/>
</dbReference>
<evidence type="ECO:0000256" key="1">
    <source>
        <dbReference type="SAM" id="SignalP"/>
    </source>
</evidence>
<gene>
    <name evidence="2" type="ORF">CAL19_04890</name>
</gene>
<dbReference type="Pfam" id="PF16743">
    <property type="entry name" value="PliI"/>
    <property type="match status" value="1"/>
</dbReference>
<protein>
    <submittedName>
        <fullName evidence="2">Uncharacterized protein</fullName>
    </submittedName>
</protein>
<sequence>MPQRRHAPASLPFAAALAAAPLAAALFVHDAHASSPAAWQQQEDKALRLCAQASGLGSTEQVGMPMQFDDQSGQTALLIRGRAPQPHMQGAAQTLLCLVDRRTHRASVVEWAGSPSPADAAAPQPIVVPLGAGPASIVVAQETAEPASIGTYSVRLYRDLSVGDYADGIIRPRDGELRQAEFKDMDGDGQPELAVTLVTAGSGNYLTVDVYKILDGQKLQWMPELSKTP</sequence>
<evidence type="ECO:0000313" key="2">
    <source>
        <dbReference type="EMBL" id="OZI24827.1"/>
    </source>
</evidence>
<proteinExistence type="predicted"/>
<dbReference type="Proteomes" id="UP000216947">
    <property type="component" value="Unassembled WGS sequence"/>
</dbReference>
<dbReference type="InterPro" id="IPR038643">
    <property type="entry name" value="PliI_sf"/>
</dbReference>
<dbReference type="AlphaFoldDB" id="A0A261RJ48"/>